<evidence type="ECO:0000313" key="6">
    <source>
        <dbReference type="Proteomes" id="UP000192775"/>
    </source>
</evidence>
<dbReference type="AlphaFoldDB" id="A0A1X9LW10"/>
<dbReference type="InterPro" id="IPR033116">
    <property type="entry name" value="TRYPSIN_SER"/>
</dbReference>
<dbReference type="InterPro" id="IPR051201">
    <property type="entry name" value="Chloro_Bact_Ser_Proteases"/>
</dbReference>
<feature type="region of interest" description="Disordered" evidence="3">
    <location>
        <begin position="43"/>
        <end position="72"/>
    </location>
</feature>
<name>A0A1X9LW10_9MICO</name>
<accession>A0A1X9LW10</accession>
<dbReference type="SUPFAM" id="SSF50156">
    <property type="entry name" value="PDZ domain-like"/>
    <property type="match status" value="1"/>
</dbReference>
<organism evidence="5 6">
    <name type="scientific">Cnuibacter physcomitrellae</name>
    <dbReference type="NCBI Taxonomy" id="1619308"/>
    <lineage>
        <taxon>Bacteria</taxon>
        <taxon>Bacillati</taxon>
        <taxon>Actinomycetota</taxon>
        <taxon>Actinomycetes</taxon>
        <taxon>Micrococcales</taxon>
        <taxon>Microbacteriaceae</taxon>
        <taxon>Cnuibacter</taxon>
    </lineage>
</organism>
<dbReference type="Pfam" id="PF17820">
    <property type="entry name" value="PDZ_6"/>
    <property type="match status" value="1"/>
</dbReference>
<dbReference type="Pfam" id="PF13365">
    <property type="entry name" value="Trypsin_2"/>
    <property type="match status" value="1"/>
</dbReference>
<dbReference type="Gene3D" id="2.40.10.120">
    <property type="match status" value="1"/>
</dbReference>
<dbReference type="STRING" id="1619308.B5808_18355"/>
<dbReference type="InterPro" id="IPR009003">
    <property type="entry name" value="Peptidase_S1_PA"/>
</dbReference>
<dbReference type="InterPro" id="IPR041489">
    <property type="entry name" value="PDZ_6"/>
</dbReference>
<dbReference type="Gene3D" id="2.30.42.10">
    <property type="match status" value="1"/>
</dbReference>
<keyword evidence="1" id="KW-0645">Protease</keyword>
<feature type="domain" description="PDZ" evidence="4">
    <location>
        <begin position="317"/>
        <end position="383"/>
    </location>
</feature>
<dbReference type="GO" id="GO:0006508">
    <property type="term" value="P:proteolysis"/>
    <property type="evidence" value="ECO:0007669"/>
    <property type="project" value="UniProtKB-KW"/>
</dbReference>
<keyword evidence="6" id="KW-1185">Reference proteome</keyword>
<dbReference type="SMART" id="SM00228">
    <property type="entry name" value="PDZ"/>
    <property type="match status" value="1"/>
</dbReference>
<sequence length="424" mass="40461">MRRRRAVTLAVAGGLALAAIVGTSGYALGSTFGTSTTAAVDSRLGSGGASGSTSGGSGTGSGGSASGQGNSPYLLIPGQGSSGYGQYGSGGTSTDTSTDAVAASAAQKKGVVTIVSQLGYQSAESAGTGIILTSDGLILTNNHVVEGSTATQVTDETTGKTYKATVVGTDKTHDIAVLQLQDASGLTTASLEKSDSAAVGDAVTAVGNAGGTGDLVAAAGTVAAVDQTITTQSEAGVDGETLSGLIQVDADIVSGDSGGPLLDAQGDVVGIDTAASSGSADITGFAIPISTALDIAAQIEAGTETDTIEIGYPGFLGVELAQTPTGYGSAYGSATGRSGSGASAGSATSGATIGGVIEGTPADEAGLTAGDVITAVNGTPVSSADDLTKIVGQMEPGEVVTLTWTTASGTSQTAAVTLIQGPAA</sequence>
<dbReference type="PRINTS" id="PR00834">
    <property type="entry name" value="PROTEASES2C"/>
</dbReference>
<dbReference type="InterPro" id="IPR001940">
    <property type="entry name" value="Peptidase_S1C"/>
</dbReference>
<evidence type="ECO:0000256" key="3">
    <source>
        <dbReference type="SAM" id="MobiDB-lite"/>
    </source>
</evidence>
<reference evidence="5 6" key="1">
    <citation type="submission" date="2017-04" db="EMBL/GenBank/DDBJ databases">
        <authorList>
            <person name="Afonso C.L."/>
            <person name="Miller P.J."/>
            <person name="Scott M.A."/>
            <person name="Spackman E."/>
            <person name="Goraichik I."/>
            <person name="Dimitrov K.M."/>
            <person name="Suarez D.L."/>
            <person name="Swayne D.E."/>
        </authorList>
    </citation>
    <scope>NUCLEOTIDE SEQUENCE [LARGE SCALE GENOMIC DNA]</scope>
    <source>
        <strain evidence="6">XA(T)</strain>
    </source>
</reference>
<evidence type="ECO:0000256" key="2">
    <source>
        <dbReference type="ARBA" id="ARBA00022801"/>
    </source>
</evidence>
<dbReference type="PROSITE" id="PS50106">
    <property type="entry name" value="PDZ"/>
    <property type="match status" value="1"/>
</dbReference>
<dbReference type="PANTHER" id="PTHR43343">
    <property type="entry name" value="PEPTIDASE S12"/>
    <property type="match status" value="1"/>
</dbReference>
<dbReference type="InterPro" id="IPR001478">
    <property type="entry name" value="PDZ"/>
</dbReference>
<evidence type="ECO:0000256" key="1">
    <source>
        <dbReference type="ARBA" id="ARBA00022670"/>
    </source>
</evidence>
<dbReference type="EMBL" id="CP020715">
    <property type="protein sequence ID" value="ARJ07489.1"/>
    <property type="molecule type" value="Genomic_DNA"/>
</dbReference>
<evidence type="ECO:0000259" key="4">
    <source>
        <dbReference type="PROSITE" id="PS50106"/>
    </source>
</evidence>
<dbReference type="InterPro" id="IPR036034">
    <property type="entry name" value="PDZ_sf"/>
</dbReference>
<feature type="compositionally biased region" description="Gly residues" evidence="3">
    <location>
        <begin position="45"/>
        <end position="66"/>
    </location>
</feature>
<dbReference type="PANTHER" id="PTHR43343:SF3">
    <property type="entry name" value="PROTEASE DO-LIKE 8, CHLOROPLASTIC"/>
    <property type="match status" value="1"/>
</dbReference>
<protein>
    <recommendedName>
        <fullName evidence="4">PDZ domain-containing protein</fullName>
    </recommendedName>
</protein>
<dbReference type="SUPFAM" id="SSF50494">
    <property type="entry name" value="Trypsin-like serine proteases"/>
    <property type="match status" value="1"/>
</dbReference>
<keyword evidence="2" id="KW-0378">Hydrolase</keyword>
<gene>
    <name evidence="5" type="ORF">B5808_18355</name>
</gene>
<dbReference type="Proteomes" id="UP000192775">
    <property type="component" value="Chromosome"/>
</dbReference>
<dbReference type="PROSITE" id="PS00135">
    <property type="entry name" value="TRYPSIN_SER"/>
    <property type="match status" value="1"/>
</dbReference>
<dbReference type="KEGG" id="cphy:B5808_18355"/>
<evidence type="ECO:0000313" key="5">
    <source>
        <dbReference type="EMBL" id="ARJ07489.1"/>
    </source>
</evidence>
<dbReference type="GO" id="GO:0004252">
    <property type="term" value="F:serine-type endopeptidase activity"/>
    <property type="evidence" value="ECO:0007669"/>
    <property type="project" value="InterPro"/>
</dbReference>
<proteinExistence type="predicted"/>